<protein>
    <recommendedName>
        <fullName evidence="7">AN1-type domain-containing protein</fullName>
    </recommendedName>
</protein>
<comment type="caution">
    <text evidence="8">The sequence shown here is derived from an EMBL/GenBank/DDBJ whole genome shotgun (WGS) entry which is preliminary data.</text>
</comment>
<feature type="region of interest" description="Disordered" evidence="6">
    <location>
        <begin position="233"/>
        <end position="268"/>
    </location>
</feature>
<keyword evidence="2" id="KW-0677">Repeat</keyword>
<keyword evidence="3 5" id="KW-0863">Zinc-finger</keyword>
<reference evidence="8 9" key="1">
    <citation type="journal article" date="2015" name="Nat. Commun.">
        <title>Lucilia cuprina genome unlocks parasitic fly biology to underpin future interventions.</title>
        <authorList>
            <person name="Anstead C.A."/>
            <person name="Korhonen P.K."/>
            <person name="Young N.D."/>
            <person name="Hall R.S."/>
            <person name="Jex A.R."/>
            <person name="Murali S.C."/>
            <person name="Hughes D.S."/>
            <person name="Lee S.F."/>
            <person name="Perry T."/>
            <person name="Stroehlein A.J."/>
            <person name="Ansell B.R."/>
            <person name="Breugelmans B."/>
            <person name="Hofmann A."/>
            <person name="Qu J."/>
            <person name="Dugan S."/>
            <person name="Lee S.L."/>
            <person name="Chao H."/>
            <person name="Dinh H."/>
            <person name="Han Y."/>
            <person name="Doddapaneni H.V."/>
            <person name="Worley K.C."/>
            <person name="Muzny D.M."/>
            <person name="Ioannidis P."/>
            <person name="Waterhouse R.M."/>
            <person name="Zdobnov E.M."/>
            <person name="James P.J."/>
            <person name="Bagnall N.H."/>
            <person name="Kotze A.C."/>
            <person name="Gibbs R.A."/>
            <person name="Richards S."/>
            <person name="Batterham P."/>
            <person name="Gasser R.B."/>
        </authorList>
    </citation>
    <scope>NUCLEOTIDE SEQUENCE [LARGE SCALE GENOMIC DNA]</scope>
    <source>
        <strain evidence="8 9">LS</strain>
        <tissue evidence="8">Full body</tissue>
    </source>
</reference>
<dbReference type="Proteomes" id="UP000037069">
    <property type="component" value="Unassembled WGS sequence"/>
</dbReference>
<dbReference type="PROSITE" id="PS51039">
    <property type="entry name" value="ZF_AN1"/>
    <property type="match status" value="2"/>
</dbReference>
<dbReference type="OrthoDB" id="431929at2759"/>
<evidence type="ECO:0000259" key="7">
    <source>
        <dbReference type="PROSITE" id="PS51039"/>
    </source>
</evidence>
<evidence type="ECO:0000256" key="2">
    <source>
        <dbReference type="ARBA" id="ARBA00022737"/>
    </source>
</evidence>
<dbReference type="SMART" id="SM00154">
    <property type="entry name" value="ZnF_AN1"/>
    <property type="match status" value="2"/>
</dbReference>
<dbReference type="GO" id="GO:0008270">
    <property type="term" value="F:zinc ion binding"/>
    <property type="evidence" value="ECO:0007669"/>
    <property type="project" value="UniProtKB-KW"/>
</dbReference>
<dbReference type="SUPFAM" id="SSF118310">
    <property type="entry name" value="AN1-like Zinc finger"/>
    <property type="match status" value="2"/>
</dbReference>
<evidence type="ECO:0000256" key="5">
    <source>
        <dbReference type="PROSITE-ProRule" id="PRU00449"/>
    </source>
</evidence>
<keyword evidence="1" id="KW-0479">Metal-binding</keyword>
<evidence type="ECO:0000313" key="8">
    <source>
        <dbReference type="EMBL" id="KNC24038.1"/>
    </source>
</evidence>
<dbReference type="Gene3D" id="4.10.1110.10">
    <property type="entry name" value="AN1-like Zinc finger"/>
    <property type="match status" value="2"/>
</dbReference>
<dbReference type="GO" id="GO:0045047">
    <property type="term" value="P:protein targeting to ER"/>
    <property type="evidence" value="ECO:0007669"/>
    <property type="project" value="TreeGrafter"/>
</dbReference>
<name>A0A0L0BVM4_LUCCU</name>
<evidence type="ECO:0000313" key="9">
    <source>
        <dbReference type="Proteomes" id="UP000037069"/>
    </source>
</evidence>
<evidence type="ECO:0000256" key="3">
    <source>
        <dbReference type="ARBA" id="ARBA00022771"/>
    </source>
</evidence>
<keyword evidence="9" id="KW-1185">Reference proteome</keyword>
<dbReference type="Pfam" id="PF25403">
    <property type="entry name" value="zf-C2H2_ZFAND2"/>
    <property type="match status" value="1"/>
</dbReference>
<keyword evidence="4" id="KW-0862">Zinc</keyword>
<feature type="compositionally biased region" description="Low complexity" evidence="6">
    <location>
        <begin position="233"/>
        <end position="248"/>
    </location>
</feature>
<dbReference type="InterPro" id="IPR057357">
    <property type="entry name" value="Znf-C2H2_ZFAND2A/B"/>
</dbReference>
<dbReference type="PANTHER" id="PTHR14677:SF20">
    <property type="entry name" value="ZINC FINGER AN1-TYPE CONTAINING 2A-RELATED"/>
    <property type="match status" value="1"/>
</dbReference>
<organism evidence="8 9">
    <name type="scientific">Lucilia cuprina</name>
    <name type="common">Green bottle fly</name>
    <name type="synonym">Australian sheep blowfly</name>
    <dbReference type="NCBI Taxonomy" id="7375"/>
    <lineage>
        <taxon>Eukaryota</taxon>
        <taxon>Metazoa</taxon>
        <taxon>Ecdysozoa</taxon>
        <taxon>Arthropoda</taxon>
        <taxon>Hexapoda</taxon>
        <taxon>Insecta</taxon>
        <taxon>Pterygota</taxon>
        <taxon>Neoptera</taxon>
        <taxon>Endopterygota</taxon>
        <taxon>Diptera</taxon>
        <taxon>Brachycera</taxon>
        <taxon>Muscomorpha</taxon>
        <taxon>Oestroidea</taxon>
        <taxon>Calliphoridae</taxon>
        <taxon>Luciliinae</taxon>
        <taxon>Lucilia</taxon>
    </lineage>
</organism>
<gene>
    <name evidence="8" type="ORF">FF38_13741</name>
</gene>
<dbReference type="OMA" id="DKQCKSD"/>
<dbReference type="InterPro" id="IPR035896">
    <property type="entry name" value="AN1-like_Znf"/>
</dbReference>
<dbReference type="FunFam" id="4.10.1110.10:FF:000003">
    <property type="entry name" value="AN1-type zinc finger protein 2B isoform X1"/>
    <property type="match status" value="1"/>
</dbReference>
<feature type="domain" description="AN1-type" evidence="7">
    <location>
        <begin position="4"/>
        <end position="52"/>
    </location>
</feature>
<dbReference type="InterPro" id="IPR000058">
    <property type="entry name" value="Znf_AN1"/>
</dbReference>
<feature type="domain" description="AN1-type" evidence="7">
    <location>
        <begin position="90"/>
        <end position="138"/>
    </location>
</feature>
<evidence type="ECO:0000256" key="6">
    <source>
        <dbReference type="SAM" id="MobiDB-lite"/>
    </source>
</evidence>
<dbReference type="GO" id="GO:0043161">
    <property type="term" value="P:proteasome-mediated ubiquitin-dependent protein catabolic process"/>
    <property type="evidence" value="ECO:0007669"/>
    <property type="project" value="TreeGrafter"/>
</dbReference>
<dbReference type="AlphaFoldDB" id="A0A0L0BVM4"/>
<accession>A0A0L0BVM4</accession>
<feature type="region of interest" description="Disordered" evidence="6">
    <location>
        <begin position="153"/>
        <end position="174"/>
    </location>
</feature>
<evidence type="ECO:0000256" key="1">
    <source>
        <dbReference type="ARBA" id="ARBA00022723"/>
    </source>
</evidence>
<evidence type="ECO:0000256" key="4">
    <source>
        <dbReference type="ARBA" id="ARBA00022833"/>
    </source>
</evidence>
<dbReference type="STRING" id="7375.A0A0L0BVM4"/>
<dbReference type="Pfam" id="PF01428">
    <property type="entry name" value="zf-AN1"/>
    <property type="match status" value="2"/>
</dbReference>
<dbReference type="PANTHER" id="PTHR14677">
    <property type="entry name" value="ARSENITE INDUCUBLE RNA ASSOCIATED PROTEIN AIP-1-RELATED"/>
    <property type="match status" value="1"/>
</dbReference>
<dbReference type="GO" id="GO:0005783">
    <property type="term" value="C:endoplasmic reticulum"/>
    <property type="evidence" value="ECO:0007669"/>
    <property type="project" value="TreeGrafter"/>
</dbReference>
<dbReference type="EMBL" id="JRES01001272">
    <property type="protein sequence ID" value="KNC24038.1"/>
    <property type="molecule type" value="Genomic_DNA"/>
</dbReference>
<proteinExistence type="predicted"/>
<sequence length="268" mass="29636">MEFPHLGQHCNEKTCNRLDFLPVKCDACSQVFCSSHFNYEQHNCASGLRKDYQVPLCPLCGEPVPTAPGVEPDLTVGQHIDQQCKSDSRKIFTNRCSYKNCKRKELIPVNCSQCKRNFCLRHRHTADHECQSLSLTANNVKTETDQKRNMAAKAAEQRRTQKPPNTLFNTAPKPTTAAVRAAAAQRLTAGSSQMQTIQGNISEDEALARAIALSIMELDETNDRNRRNETAAAAAAAATNTQRRNNTTVPVGGNDQQQNSSKDKCSLS</sequence>